<organism evidence="15 16">
    <name type="scientific">Campylobacter sputorum subsp. sputorum</name>
    <dbReference type="NCBI Taxonomy" id="32024"/>
    <lineage>
        <taxon>Bacteria</taxon>
        <taxon>Pseudomonadati</taxon>
        <taxon>Campylobacterota</taxon>
        <taxon>Epsilonproteobacteria</taxon>
        <taxon>Campylobacterales</taxon>
        <taxon>Campylobacteraceae</taxon>
        <taxon>Campylobacter</taxon>
    </lineage>
</organism>
<feature type="binding site" evidence="13 14">
    <location>
        <position position="154"/>
    </location>
    <ligand>
        <name>[2Fe-2S] cluster</name>
        <dbReference type="ChEBI" id="CHEBI:190135"/>
    </ligand>
</feature>
<evidence type="ECO:0000256" key="4">
    <source>
        <dbReference type="ARBA" id="ARBA00022485"/>
    </source>
</evidence>
<dbReference type="InterPro" id="IPR006638">
    <property type="entry name" value="Elp3/MiaA/NifB-like_rSAM"/>
</dbReference>
<evidence type="ECO:0000313" key="16">
    <source>
        <dbReference type="Proteomes" id="UP000254920"/>
    </source>
</evidence>
<dbReference type="GO" id="GO:0005506">
    <property type="term" value="F:iron ion binding"/>
    <property type="evidence" value="ECO:0007669"/>
    <property type="project" value="UniProtKB-UniRule"/>
</dbReference>
<evidence type="ECO:0000256" key="3">
    <source>
        <dbReference type="ARBA" id="ARBA00012236"/>
    </source>
</evidence>
<dbReference type="SMART" id="SM00876">
    <property type="entry name" value="BATS"/>
    <property type="match status" value="1"/>
</dbReference>
<dbReference type="CDD" id="cd01335">
    <property type="entry name" value="Radical_SAM"/>
    <property type="match status" value="1"/>
</dbReference>
<dbReference type="AlphaFoldDB" id="A0A381DJA5"/>
<comment type="function">
    <text evidence="13">Catalyzes the conversion of dethiobiotin (DTB) to biotin by the insertion of a sulfur atom into dethiobiotin via a radical-based mechanism.</text>
</comment>
<dbReference type="RefSeq" id="WP_089183130.1">
    <property type="nucleotide sequence ID" value="NZ_CP043427.1"/>
</dbReference>
<keyword evidence="4 13" id="KW-0004">4Fe-4S</keyword>
<evidence type="ECO:0000256" key="10">
    <source>
        <dbReference type="ARBA" id="ARBA00023004"/>
    </source>
</evidence>
<evidence type="ECO:0000256" key="14">
    <source>
        <dbReference type="PIRSR" id="PIRSR001619-1"/>
    </source>
</evidence>
<comment type="pathway">
    <text evidence="1 13">Cofactor biosynthesis; biotin biosynthesis; biotin from 7,8-diaminononanoate: step 2/2.</text>
</comment>
<dbReference type="SUPFAM" id="SSF102114">
    <property type="entry name" value="Radical SAM enzymes"/>
    <property type="match status" value="1"/>
</dbReference>
<dbReference type="SFLD" id="SFLDG01060">
    <property type="entry name" value="BATS_domain_containing"/>
    <property type="match status" value="1"/>
</dbReference>
<keyword evidence="16" id="KW-1185">Reference proteome</keyword>
<dbReference type="UniPathway" id="UPA00078">
    <property type="reaction ID" value="UER00162"/>
</dbReference>
<evidence type="ECO:0000313" key="15">
    <source>
        <dbReference type="EMBL" id="SUX10758.1"/>
    </source>
</evidence>
<dbReference type="OrthoDB" id="9786826at2"/>
<feature type="binding site" evidence="13 14">
    <location>
        <position position="24"/>
    </location>
    <ligand>
        <name>[4Fe-4S] cluster</name>
        <dbReference type="ChEBI" id="CHEBI:49883"/>
        <note>4Fe-4S-S-AdoMet</note>
    </ligand>
</feature>
<evidence type="ECO:0000256" key="5">
    <source>
        <dbReference type="ARBA" id="ARBA00022679"/>
    </source>
</evidence>
<evidence type="ECO:0000256" key="12">
    <source>
        <dbReference type="ARBA" id="ARBA00051157"/>
    </source>
</evidence>
<dbReference type="Proteomes" id="UP000254920">
    <property type="component" value="Unassembled WGS sequence"/>
</dbReference>
<keyword evidence="10 13" id="KW-0408">Iron</keyword>
<sequence length="279" mass="30906">MKDIFLCSISNVSSGNCSEDCGYCMQSAHNDLDIKTYKFKDKDEVLKEAKFLRNHGALGFCLVTSGRGLDSNKCEYIASLASMISKEVPSLHIIACCGRADRQSLSYLKENGVASYNHNLETAKSHFPKICTTHTWEERYETNENVASVGLGICSGGIFGLGESKEQRHEFLKQVASIKPHTVPINFFINAKGLKINQPTMSREEALECVKLAKQYLPNVRLMIAGGREAVFGENQKELFECGINAVVLGDYLIAKGNTPATEVERIRSYGYDIAKTCH</sequence>
<dbReference type="Pfam" id="PF04055">
    <property type="entry name" value="Radical_SAM"/>
    <property type="match status" value="1"/>
</dbReference>
<comment type="cofactor">
    <cofactor evidence="14">
        <name>[2Fe-2S] cluster</name>
        <dbReference type="ChEBI" id="CHEBI:190135"/>
    </cofactor>
    <text evidence="14">Binds 1 [2Fe-2S] cluster. The cluster is coordinated with 3 cysteines and 1 arginine.</text>
</comment>
<keyword evidence="6 13" id="KW-0949">S-adenosyl-L-methionine</keyword>
<evidence type="ECO:0000256" key="8">
    <source>
        <dbReference type="ARBA" id="ARBA00022723"/>
    </source>
</evidence>
<dbReference type="InterPro" id="IPR013785">
    <property type="entry name" value="Aldolase_TIM"/>
</dbReference>
<keyword evidence="8 13" id="KW-0479">Metal-binding</keyword>
<dbReference type="InterPro" id="IPR007197">
    <property type="entry name" value="rSAM"/>
</dbReference>
<dbReference type="PANTHER" id="PTHR22976:SF2">
    <property type="entry name" value="BIOTIN SYNTHASE, MITOCHONDRIAL"/>
    <property type="match status" value="1"/>
</dbReference>
<keyword evidence="9 13" id="KW-0093">Biotin biosynthesis</keyword>
<accession>A0A381DJA5</accession>
<dbReference type="GO" id="GO:0051539">
    <property type="term" value="F:4 iron, 4 sulfur cluster binding"/>
    <property type="evidence" value="ECO:0007669"/>
    <property type="project" value="UniProtKB-KW"/>
</dbReference>
<dbReference type="InterPro" id="IPR002684">
    <property type="entry name" value="Biotin_synth/BioAB"/>
</dbReference>
<feature type="binding site" evidence="13 14">
    <location>
        <position position="61"/>
    </location>
    <ligand>
        <name>[2Fe-2S] cluster</name>
        <dbReference type="ChEBI" id="CHEBI:190135"/>
    </ligand>
</feature>
<dbReference type="STRING" id="32024.GCA_000788295_01787"/>
<feature type="binding site" evidence="13 14">
    <location>
        <position position="17"/>
    </location>
    <ligand>
        <name>[4Fe-4S] cluster</name>
        <dbReference type="ChEBI" id="CHEBI:49883"/>
        <note>4Fe-4S-S-AdoMet</note>
    </ligand>
</feature>
<comment type="cofactor">
    <cofactor evidence="13 14">
        <name>[4Fe-4S] cluster</name>
        <dbReference type="ChEBI" id="CHEBI:49883"/>
    </cofactor>
    <text evidence="13 14">Binds 1 [4Fe-4S] cluster. The cluster is coordinated with 3 cysteines and an exchangeable S-adenosyl-L-methionine.</text>
</comment>
<dbReference type="NCBIfam" id="TIGR00433">
    <property type="entry name" value="bioB"/>
    <property type="match status" value="1"/>
</dbReference>
<dbReference type="GO" id="GO:0051537">
    <property type="term" value="F:2 iron, 2 sulfur cluster binding"/>
    <property type="evidence" value="ECO:0007669"/>
    <property type="project" value="UniProtKB-KW"/>
</dbReference>
<name>A0A381DJA5_9BACT</name>
<feature type="binding site" evidence="13 14">
    <location>
        <position position="21"/>
    </location>
    <ligand>
        <name>[4Fe-4S] cluster</name>
        <dbReference type="ChEBI" id="CHEBI:49883"/>
        <note>4Fe-4S-S-AdoMet</note>
    </ligand>
</feature>
<dbReference type="SMART" id="SM00729">
    <property type="entry name" value="Elp3"/>
    <property type="match status" value="1"/>
</dbReference>
<keyword evidence="11 13" id="KW-0411">Iron-sulfur</keyword>
<comment type="cofactor">
    <cofactor evidence="13">
        <name>[2Fe-2S] cluster</name>
        <dbReference type="ChEBI" id="CHEBI:190135"/>
    </cofactor>
    <text evidence="13">Binds 1 [2Fe-2S] cluster. The cluster is coordinated with 3 cysteines and 1 arginine.</text>
</comment>
<keyword evidence="7 13" id="KW-0001">2Fe-2S</keyword>
<comment type="caution">
    <text evidence="13">Lacks conserved residue(s) required for the propagation of feature annotation.</text>
</comment>
<dbReference type="PANTHER" id="PTHR22976">
    <property type="entry name" value="BIOTIN SYNTHASE"/>
    <property type="match status" value="1"/>
</dbReference>
<keyword evidence="5 13" id="KW-0808">Transferase</keyword>
<comment type="subunit">
    <text evidence="13">Homodimer.</text>
</comment>
<dbReference type="Gene3D" id="3.20.20.70">
    <property type="entry name" value="Aldolase class I"/>
    <property type="match status" value="1"/>
</dbReference>
<evidence type="ECO:0000256" key="13">
    <source>
        <dbReference type="HAMAP-Rule" id="MF_01694"/>
    </source>
</evidence>
<evidence type="ECO:0000256" key="2">
    <source>
        <dbReference type="ARBA" id="ARBA00010765"/>
    </source>
</evidence>
<reference evidence="15 16" key="1">
    <citation type="submission" date="2018-06" db="EMBL/GenBank/DDBJ databases">
        <authorList>
            <consortium name="Pathogen Informatics"/>
            <person name="Doyle S."/>
        </authorList>
    </citation>
    <scope>NUCLEOTIDE SEQUENCE [LARGE SCALE GENOMIC DNA]</scope>
    <source>
        <strain evidence="15 16">NCTC12475</strain>
    </source>
</reference>
<dbReference type="GO" id="GO:0009102">
    <property type="term" value="P:biotin biosynthetic process"/>
    <property type="evidence" value="ECO:0007669"/>
    <property type="project" value="UniProtKB-UniRule"/>
</dbReference>
<comment type="similarity">
    <text evidence="2 13">Belongs to the radical SAM superfamily. Biotin synthase family.</text>
</comment>
<evidence type="ECO:0000256" key="7">
    <source>
        <dbReference type="ARBA" id="ARBA00022714"/>
    </source>
</evidence>
<dbReference type="InterPro" id="IPR024177">
    <property type="entry name" value="Biotin_synthase"/>
</dbReference>
<dbReference type="SFLD" id="SFLDS00029">
    <property type="entry name" value="Radical_SAM"/>
    <property type="match status" value="1"/>
</dbReference>
<dbReference type="HAMAP" id="MF_01694">
    <property type="entry name" value="BioB"/>
    <property type="match status" value="1"/>
</dbReference>
<dbReference type="GeneID" id="93091387"/>
<evidence type="ECO:0000256" key="6">
    <source>
        <dbReference type="ARBA" id="ARBA00022691"/>
    </source>
</evidence>
<evidence type="ECO:0000256" key="11">
    <source>
        <dbReference type="ARBA" id="ARBA00023014"/>
    </source>
</evidence>
<dbReference type="SFLD" id="SFLDG01278">
    <property type="entry name" value="biotin_synthase_like"/>
    <property type="match status" value="1"/>
</dbReference>
<evidence type="ECO:0000256" key="9">
    <source>
        <dbReference type="ARBA" id="ARBA00022756"/>
    </source>
</evidence>
<gene>
    <name evidence="13 15" type="primary">bioB</name>
    <name evidence="15" type="ORF">NCTC12475_00965</name>
</gene>
<dbReference type="InterPro" id="IPR010722">
    <property type="entry name" value="BATS_dom"/>
</dbReference>
<evidence type="ECO:0000256" key="1">
    <source>
        <dbReference type="ARBA" id="ARBA00004942"/>
    </source>
</evidence>
<dbReference type="Pfam" id="PF06968">
    <property type="entry name" value="BATS"/>
    <property type="match status" value="1"/>
</dbReference>
<dbReference type="GO" id="GO:0004076">
    <property type="term" value="F:biotin synthase activity"/>
    <property type="evidence" value="ECO:0007669"/>
    <property type="project" value="UniProtKB-UniRule"/>
</dbReference>
<dbReference type="InterPro" id="IPR058240">
    <property type="entry name" value="rSAM_sf"/>
</dbReference>
<comment type="catalytic activity">
    <reaction evidence="12 13">
        <text>(4R,5S)-dethiobiotin + (sulfur carrier)-SH + 2 reduced [2Fe-2S]-[ferredoxin] + 2 S-adenosyl-L-methionine = (sulfur carrier)-H + biotin + 2 5'-deoxyadenosine + 2 L-methionine + 2 oxidized [2Fe-2S]-[ferredoxin]</text>
        <dbReference type="Rhea" id="RHEA:22060"/>
        <dbReference type="Rhea" id="RHEA-COMP:10000"/>
        <dbReference type="Rhea" id="RHEA-COMP:10001"/>
        <dbReference type="Rhea" id="RHEA-COMP:14737"/>
        <dbReference type="Rhea" id="RHEA-COMP:14739"/>
        <dbReference type="ChEBI" id="CHEBI:17319"/>
        <dbReference type="ChEBI" id="CHEBI:29917"/>
        <dbReference type="ChEBI" id="CHEBI:33737"/>
        <dbReference type="ChEBI" id="CHEBI:33738"/>
        <dbReference type="ChEBI" id="CHEBI:57586"/>
        <dbReference type="ChEBI" id="CHEBI:57844"/>
        <dbReference type="ChEBI" id="CHEBI:59789"/>
        <dbReference type="ChEBI" id="CHEBI:64428"/>
        <dbReference type="ChEBI" id="CHEBI:149473"/>
        <dbReference type="EC" id="2.8.1.6"/>
    </reaction>
</comment>
<dbReference type="NCBIfam" id="NF006308">
    <property type="entry name" value="PRK08508.1"/>
    <property type="match status" value="1"/>
</dbReference>
<protein>
    <recommendedName>
        <fullName evidence="3 13">Biotin synthase</fullName>
        <ecNumber evidence="3 13">2.8.1.6</ecNumber>
    </recommendedName>
</protein>
<dbReference type="PROSITE" id="PS51918">
    <property type="entry name" value="RADICAL_SAM"/>
    <property type="match status" value="1"/>
</dbReference>
<dbReference type="EMBL" id="UFVD01000001">
    <property type="protein sequence ID" value="SUX10758.1"/>
    <property type="molecule type" value="Genomic_DNA"/>
</dbReference>
<proteinExistence type="inferred from homology"/>
<dbReference type="PIRSF" id="PIRSF001619">
    <property type="entry name" value="Biotin_synth"/>
    <property type="match status" value="1"/>
</dbReference>
<dbReference type="EC" id="2.8.1.6" evidence="3 13"/>